<dbReference type="Proteomes" id="UP001596002">
    <property type="component" value="Unassembled WGS sequence"/>
</dbReference>
<dbReference type="GO" id="GO:0016757">
    <property type="term" value="F:glycosyltransferase activity"/>
    <property type="evidence" value="ECO:0007669"/>
    <property type="project" value="UniProtKB-KW"/>
</dbReference>
<keyword evidence="3" id="KW-0808">Transferase</keyword>
<protein>
    <submittedName>
        <fullName evidence="3">Glycosyltransferase family 4 protein</fullName>
        <ecNumber evidence="3">2.4.-.-</ecNumber>
    </submittedName>
</protein>
<feature type="domain" description="Glycosyltransferase subfamily 4-like N-terminal" evidence="2">
    <location>
        <begin position="14"/>
        <end position="190"/>
    </location>
</feature>
<evidence type="ECO:0000259" key="2">
    <source>
        <dbReference type="Pfam" id="PF13439"/>
    </source>
</evidence>
<evidence type="ECO:0000313" key="3">
    <source>
        <dbReference type="EMBL" id="MFC4768288.1"/>
    </source>
</evidence>
<reference evidence="4" key="1">
    <citation type="journal article" date="2019" name="Int. J. Syst. Evol. Microbiol.">
        <title>The Global Catalogue of Microorganisms (GCM) 10K type strain sequencing project: providing services to taxonomists for standard genome sequencing and annotation.</title>
        <authorList>
            <consortium name="The Broad Institute Genomics Platform"/>
            <consortium name="The Broad Institute Genome Sequencing Center for Infectious Disease"/>
            <person name="Wu L."/>
            <person name="Ma J."/>
        </authorList>
    </citation>
    <scope>NUCLEOTIDE SEQUENCE [LARGE SCALE GENOMIC DNA]</scope>
    <source>
        <strain evidence="4">WYCCWR 12678</strain>
    </source>
</reference>
<gene>
    <name evidence="3" type="ORF">ACFO8Q_13120</name>
</gene>
<evidence type="ECO:0000259" key="1">
    <source>
        <dbReference type="Pfam" id="PF00534"/>
    </source>
</evidence>
<dbReference type="Pfam" id="PF13439">
    <property type="entry name" value="Glyco_transf_4"/>
    <property type="match status" value="1"/>
</dbReference>
<dbReference type="EMBL" id="JBHSHC010000098">
    <property type="protein sequence ID" value="MFC4768288.1"/>
    <property type="molecule type" value="Genomic_DNA"/>
</dbReference>
<dbReference type="SUPFAM" id="SSF53756">
    <property type="entry name" value="UDP-Glycosyltransferase/glycogen phosphorylase"/>
    <property type="match status" value="1"/>
</dbReference>
<dbReference type="PANTHER" id="PTHR45947">
    <property type="entry name" value="SULFOQUINOVOSYL TRANSFERASE SQD2"/>
    <property type="match status" value="1"/>
</dbReference>
<dbReference type="InterPro" id="IPR050194">
    <property type="entry name" value="Glycosyltransferase_grp1"/>
</dbReference>
<proteinExistence type="predicted"/>
<dbReference type="Gene3D" id="3.40.50.2000">
    <property type="entry name" value="Glycogen Phosphorylase B"/>
    <property type="match status" value="2"/>
</dbReference>
<dbReference type="PANTHER" id="PTHR45947:SF3">
    <property type="entry name" value="SULFOQUINOVOSYL TRANSFERASE SQD2"/>
    <property type="match status" value="1"/>
</dbReference>
<keyword evidence="4" id="KW-1185">Reference proteome</keyword>
<sequence length="397" mass="45467">MRIALFTETFLSQVNGVAMTLGRLVQYWERQGIEFLVFAPDDRGQTADSENIRRVLSLPFPLYPECRIPLYRYATIEKQLLEFQPDLIHLVTPFTLGLIGHRFGRRHKVPMVASYHTNFDQYIDYYCPGHQGALARLVPSMVQKMFWFYVSWFHNYCERNYCPSTATKEILEEKGIRNVEIWSRGIDTARFSPVCRNPLIRQKFGIDESKLLLLYVGRVAPEKDIDILLESYRTLPQDVADRVHLIVVGDGPLLSKMNRQEHPNITWTGFLRGQELAEMYASCDLFAFPSSTETFGNVVLEAMASGLPVVGVESGGVVDIISHMKNGLLCHPRSVESFREGMNVLVRNDHLRLQMAHFARTNGLKRSWDSIFDGLTESYRSAIQKETVLKRSVPGIK</sequence>
<keyword evidence="3" id="KW-0328">Glycosyltransferase</keyword>
<dbReference type="InterPro" id="IPR028098">
    <property type="entry name" value="Glyco_trans_4-like_N"/>
</dbReference>
<dbReference type="CDD" id="cd03814">
    <property type="entry name" value="GT4-like"/>
    <property type="match status" value="1"/>
</dbReference>
<comment type="caution">
    <text evidence="3">The sequence shown here is derived from an EMBL/GenBank/DDBJ whole genome shotgun (WGS) entry which is preliminary data.</text>
</comment>
<dbReference type="RefSeq" id="WP_380026238.1">
    <property type="nucleotide sequence ID" value="NZ_JBHSHC010000098.1"/>
</dbReference>
<dbReference type="InterPro" id="IPR001296">
    <property type="entry name" value="Glyco_trans_1"/>
</dbReference>
<dbReference type="Pfam" id="PF00534">
    <property type="entry name" value="Glycos_transf_1"/>
    <property type="match status" value="1"/>
</dbReference>
<dbReference type="EC" id="2.4.-.-" evidence="3"/>
<accession>A0ABV9Q2Z5</accession>
<organism evidence="3 4">
    <name type="scientific">Effusibacillus consociatus</name>
    <dbReference type="NCBI Taxonomy" id="1117041"/>
    <lineage>
        <taxon>Bacteria</taxon>
        <taxon>Bacillati</taxon>
        <taxon>Bacillota</taxon>
        <taxon>Bacilli</taxon>
        <taxon>Bacillales</taxon>
        <taxon>Alicyclobacillaceae</taxon>
        <taxon>Effusibacillus</taxon>
    </lineage>
</organism>
<feature type="domain" description="Glycosyl transferase family 1" evidence="1">
    <location>
        <begin position="200"/>
        <end position="360"/>
    </location>
</feature>
<name>A0ABV9Q2Z5_9BACL</name>
<evidence type="ECO:0000313" key="4">
    <source>
        <dbReference type="Proteomes" id="UP001596002"/>
    </source>
</evidence>